<comment type="similarity">
    <text evidence="1">Belongs to the LytR/CpsA/Psr (LCP) family.</text>
</comment>
<name>A0A1X7LDR6_9BACL</name>
<keyword evidence="5" id="KW-1185">Reference proteome</keyword>
<evidence type="ECO:0000313" key="4">
    <source>
        <dbReference type="EMBL" id="SMG51998.1"/>
    </source>
</evidence>
<evidence type="ECO:0000256" key="1">
    <source>
        <dbReference type="ARBA" id="ARBA00006068"/>
    </source>
</evidence>
<dbReference type="Pfam" id="PF03816">
    <property type="entry name" value="LytR_cpsA_psr"/>
    <property type="match status" value="1"/>
</dbReference>
<evidence type="ECO:0000259" key="3">
    <source>
        <dbReference type="Pfam" id="PF03816"/>
    </source>
</evidence>
<accession>A0A1X7LDR6</accession>
<dbReference type="PANTHER" id="PTHR33392">
    <property type="entry name" value="POLYISOPRENYL-TEICHOIC ACID--PEPTIDOGLYCAN TEICHOIC ACID TRANSFERASE TAGU"/>
    <property type="match status" value="1"/>
</dbReference>
<dbReference type="AlphaFoldDB" id="A0A1X7LDR6"/>
<reference evidence="4 5" key="1">
    <citation type="submission" date="2017-04" db="EMBL/GenBank/DDBJ databases">
        <authorList>
            <person name="Afonso C.L."/>
            <person name="Miller P.J."/>
            <person name="Scott M.A."/>
            <person name="Spackman E."/>
            <person name="Goraichik I."/>
            <person name="Dimitrov K.M."/>
            <person name="Suarez D.L."/>
            <person name="Swayne D.E."/>
        </authorList>
    </citation>
    <scope>NUCLEOTIDE SEQUENCE [LARGE SCALE GENOMIC DNA]</scope>
    <source>
        <strain evidence="4 5">11</strain>
    </source>
</reference>
<dbReference type="InterPro" id="IPR004474">
    <property type="entry name" value="LytR_CpsA_psr"/>
</dbReference>
<protein>
    <submittedName>
        <fullName evidence="4">Transcriptional attenuator, LytR family</fullName>
    </submittedName>
</protein>
<proteinExistence type="inferred from homology"/>
<dbReference type="PANTHER" id="PTHR33392:SF6">
    <property type="entry name" value="POLYISOPRENYL-TEICHOIC ACID--PEPTIDOGLYCAN TEICHOIC ACID TRANSFERASE TAGU"/>
    <property type="match status" value="1"/>
</dbReference>
<dbReference type="EMBL" id="FXAZ01000004">
    <property type="protein sequence ID" value="SMG51998.1"/>
    <property type="molecule type" value="Genomic_DNA"/>
</dbReference>
<feature type="region of interest" description="Disordered" evidence="2">
    <location>
        <begin position="312"/>
        <end position="337"/>
    </location>
</feature>
<feature type="region of interest" description="Disordered" evidence="2">
    <location>
        <begin position="31"/>
        <end position="53"/>
    </location>
</feature>
<sequence length="337" mass="37605">MLSLVLLLVLGTGSYAWWLYDSLNSLSKPPEVTKLHPPNENSSKDKEVQEPPKWEGRERVNILLLGADARGFSEHEIPRTDTIMVASIDPVTKTAHLMSIMRDTLVDIPDEGKARANTALQQGANAAMKTFSDWTGLDIQYYMYTDFRGFIALIDAMGGVEMDVEKDMNYTSKADNHEFDIHLAKGLQVLDGDKALQYVRFRYDALSDYARTERQRKLLGAVADKLKTAWSLIQLPHLINQMAPYIETNLKPEDMIKLGILGLDVQIGKSQQLPPNELLQELRIHNEAVLGVRDEDALRKFIKDYLEEAGAIQGSSTSGNPDPLQPAIEPQGSSTAP</sequence>
<evidence type="ECO:0000256" key="2">
    <source>
        <dbReference type="SAM" id="MobiDB-lite"/>
    </source>
</evidence>
<organism evidence="4 5">
    <name type="scientific">Paenibacillus aquistagni</name>
    <dbReference type="NCBI Taxonomy" id="1852522"/>
    <lineage>
        <taxon>Bacteria</taxon>
        <taxon>Bacillati</taxon>
        <taxon>Bacillota</taxon>
        <taxon>Bacilli</taxon>
        <taxon>Bacillales</taxon>
        <taxon>Paenibacillaceae</taxon>
        <taxon>Paenibacillus</taxon>
    </lineage>
</organism>
<evidence type="ECO:0000313" key="5">
    <source>
        <dbReference type="Proteomes" id="UP000193834"/>
    </source>
</evidence>
<feature type="compositionally biased region" description="Basic and acidic residues" evidence="2">
    <location>
        <begin position="42"/>
        <end position="53"/>
    </location>
</feature>
<dbReference type="Gene3D" id="3.40.630.190">
    <property type="entry name" value="LCP protein"/>
    <property type="match status" value="1"/>
</dbReference>
<dbReference type="InterPro" id="IPR050922">
    <property type="entry name" value="LytR/CpsA/Psr_CW_biosynth"/>
</dbReference>
<dbReference type="NCBIfam" id="TIGR00350">
    <property type="entry name" value="lytR_cpsA_psr"/>
    <property type="match status" value="1"/>
</dbReference>
<gene>
    <name evidence="4" type="ORF">SAMN06295960_3326</name>
</gene>
<dbReference type="STRING" id="1852522.SAMN06295960_3326"/>
<dbReference type="Proteomes" id="UP000193834">
    <property type="component" value="Unassembled WGS sequence"/>
</dbReference>
<feature type="domain" description="Cell envelope-related transcriptional attenuator" evidence="3">
    <location>
        <begin position="79"/>
        <end position="227"/>
    </location>
</feature>